<reference evidence="1" key="1">
    <citation type="journal article" date="2020" name="G3 (Bethesda)">
        <title>High-Quality Assemblies for Three Invasive Social Wasps from the &lt;i&gt;Vespula&lt;/i&gt; Genus.</title>
        <authorList>
            <person name="Harrop T.W.R."/>
            <person name="Guhlin J."/>
            <person name="McLaughlin G.M."/>
            <person name="Permina E."/>
            <person name="Stockwell P."/>
            <person name="Gilligan J."/>
            <person name="Le Lec M.F."/>
            <person name="Gruber M.A.M."/>
            <person name="Quinn O."/>
            <person name="Lovegrove M."/>
            <person name="Duncan E.J."/>
            <person name="Remnant E.J."/>
            <person name="Van Eeckhoven J."/>
            <person name="Graham B."/>
            <person name="Knapp R.A."/>
            <person name="Langford K.W."/>
            <person name="Kronenberg Z."/>
            <person name="Press M.O."/>
            <person name="Eacker S.M."/>
            <person name="Wilson-Rankin E.E."/>
            <person name="Purcell J."/>
            <person name="Lester P.J."/>
            <person name="Dearden P.K."/>
        </authorList>
    </citation>
    <scope>NUCLEOTIDE SEQUENCE</scope>
    <source>
        <strain evidence="1">Linc-1</strain>
    </source>
</reference>
<dbReference type="EMBL" id="JACSDZ010000006">
    <property type="protein sequence ID" value="KAF7401755.1"/>
    <property type="molecule type" value="Genomic_DNA"/>
</dbReference>
<keyword evidence="2" id="KW-1185">Reference proteome</keyword>
<name>A0A834K8D1_VESGE</name>
<protein>
    <submittedName>
        <fullName evidence="1">Uncharacterized protein</fullName>
    </submittedName>
</protein>
<comment type="caution">
    <text evidence="1">The sequence shown here is derived from an EMBL/GenBank/DDBJ whole genome shotgun (WGS) entry which is preliminary data.</text>
</comment>
<dbReference type="Proteomes" id="UP000617340">
    <property type="component" value="Unassembled WGS sequence"/>
</dbReference>
<sequence>MNSFSRTTAPYLQRGLSGSSFTLFGISSRKENKGRNHPPKNIQVSKTPKCCFYIGDPRVIFLKLLSKDNIPNIVGKLLTIGQSVNNALINSIEDNSRRLQTQRDVQRARSAVGASPGERNYANAKMLPGAMLGCTVPCRAVLCRAVLRNFHEKVTSAPKSFYELVPLA</sequence>
<organism evidence="1 2">
    <name type="scientific">Vespula germanica</name>
    <name type="common">German yellow jacket</name>
    <name type="synonym">Paravespula germanica</name>
    <dbReference type="NCBI Taxonomy" id="30212"/>
    <lineage>
        <taxon>Eukaryota</taxon>
        <taxon>Metazoa</taxon>
        <taxon>Ecdysozoa</taxon>
        <taxon>Arthropoda</taxon>
        <taxon>Hexapoda</taxon>
        <taxon>Insecta</taxon>
        <taxon>Pterygota</taxon>
        <taxon>Neoptera</taxon>
        <taxon>Endopterygota</taxon>
        <taxon>Hymenoptera</taxon>
        <taxon>Apocrita</taxon>
        <taxon>Aculeata</taxon>
        <taxon>Vespoidea</taxon>
        <taxon>Vespidae</taxon>
        <taxon>Vespinae</taxon>
        <taxon>Vespula</taxon>
    </lineage>
</organism>
<accession>A0A834K8D1</accession>
<evidence type="ECO:0000313" key="2">
    <source>
        <dbReference type="Proteomes" id="UP000617340"/>
    </source>
</evidence>
<gene>
    <name evidence="1" type="ORF">HZH68_007575</name>
</gene>
<dbReference type="AlphaFoldDB" id="A0A834K8D1"/>
<proteinExistence type="predicted"/>
<evidence type="ECO:0000313" key="1">
    <source>
        <dbReference type="EMBL" id="KAF7401755.1"/>
    </source>
</evidence>